<protein>
    <submittedName>
        <fullName evidence="1">Uncharacterized protein</fullName>
    </submittedName>
</protein>
<dbReference type="EMBL" id="BPLQ01001568">
    <property type="protein sequence ID" value="GIX83059.1"/>
    <property type="molecule type" value="Genomic_DNA"/>
</dbReference>
<accession>A0AAV4NFA8</accession>
<reference evidence="1 2" key="1">
    <citation type="submission" date="2021-06" db="EMBL/GenBank/DDBJ databases">
        <title>Caerostris darwini draft genome.</title>
        <authorList>
            <person name="Kono N."/>
            <person name="Arakawa K."/>
        </authorList>
    </citation>
    <scope>NUCLEOTIDE SEQUENCE [LARGE SCALE GENOMIC DNA]</scope>
</reference>
<dbReference type="Proteomes" id="UP001054837">
    <property type="component" value="Unassembled WGS sequence"/>
</dbReference>
<proteinExistence type="predicted"/>
<sequence length="214" mass="24497">METDAGKLHPRTLRYLSSTATGLPTTVCPSKKSFRVKRTIFWWSKVAFLVIKPRTGSNVVKSCIARKWLDCPRNAFRDLNNIFRSRVIIIVSLPQFHLEPARRFKTGTALFFNYSACLLQFKRESRMPPKYLVESLCRTFTTVVCQIPGKGLSVQSEEPECSFPDLLSCHFFRHQHSSSFRAQFRVSFKPSRFFLGALLKKTKTAGSPLHCAKV</sequence>
<keyword evidence="2" id="KW-1185">Reference proteome</keyword>
<organism evidence="1 2">
    <name type="scientific">Caerostris darwini</name>
    <dbReference type="NCBI Taxonomy" id="1538125"/>
    <lineage>
        <taxon>Eukaryota</taxon>
        <taxon>Metazoa</taxon>
        <taxon>Ecdysozoa</taxon>
        <taxon>Arthropoda</taxon>
        <taxon>Chelicerata</taxon>
        <taxon>Arachnida</taxon>
        <taxon>Araneae</taxon>
        <taxon>Araneomorphae</taxon>
        <taxon>Entelegynae</taxon>
        <taxon>Araneoidea</taxon>
        <taxon>Araneidae</taxon>
        <taxon>Caerostris</taxon>
    </lineage>
</organism>
<evidence type="ECO:0000313" key="2">
    <source>
        <dbReference type="Proteomes" id="UP001054837"/>
    </source>
</evidence>
<evidence type="ECO:0000313" key="1">
    <source>
        <dbReference type="EMBL" id="GIX83059.1"/>
    </source>
</evidence>
<comment type="caution">
    <text evidence="1">The sequence shown here is derived from an EMBL/GenBank/DDBJ whole genome shotgun (WGS) entry which is preliminary data.</text>
</comment>
<dbReference type="AlphaFoldDB" id="A0AAV4NFA8"/>
<gene>
    <name evidence="1" type="ORF">CDAR_41611</name>
</gene>
<name>A0AAV4NFA8_9ARAC</name>